<keyword evidence="6" id="KW-0511">Multifunctional enzyme</keyword>
<name>A0ABX1VIN5_9PLAN</name>
<accession>A0ABX1VIN5</accession>
<dbReference type="Pfam" id="PF08335">
    <property type="entry name" value="GlnD_UR_UTase"/>
    <property type="match status" value="2"/>
</dbReference>
<protein>
    <submittedName>
        <fullName evidence="9">Glutamate-ammonia-ligase adenylyltransferase</fullName>
        <ecNumber evidence="9">2.7.7.42</ecNumber>
    </submittedName>
</protein>
<organism evidence="9 10">
    <name type="scientific">Alienimonas chondri</name>
    <dbReference type="NCBI Taxonomy" id="2681879"/>
    <lineage>
        <taxon>Bacteria</taxon>
        <taxon>Pseudomonadati</taxon>
        <taxon>Planctomycetota</taxon>
        <taxon>Planctomycetia</taxon>
        <taxon>Planctomycetales</taxon>
        <taxon>Planctomycetaceae</taxon>
        <taxon>Alienimonas</taxon>
    </lineage>
</organism>
<proteinExistence type="predicted"/>
<dbReference type="InterPro" id="IPR045865">
    <property type="entry name" value="ACT-like_dom_sf"/>
</dbReference>
<evidence type="ECO:0000313" key="9">
    <source>
        <dbReference type="EMBL" id="NNJ27705.1"/>
    </source>
</evidence>
<keyword evidence="1 9" id="KW-0808">Transferase</keyword>
<dbReference type="SUPFAM" id="SSF55021">
    <property type="entry name" value="ACT-like"/>
    <property type="match status" value="1"/>
</dbReference>
<dbReference type="InterPro" id="IPR002912">
    <property type="entry name" value="ACT_dom"/>
</dbReference>
<dbReference type="Proteomes" id="UP000609651">
    <property type="component" value="Unassembled WGS sequence"/>
</dbReference>
<evidence type="ECO:0000259" key="8">
    <source>
        <dbReference type="PROSITE" id="PS51671"/>
    </source>
</evidence>
<keyword evidence="5" id="KW-0460">Magnesium</keyword>
<dbReference type="PROSITE" id="PS51671">
    <property type="entry name" value="ACT"/>
    <property type="match status" value="1"/>
</dbReference>
<gene>
    <name evidence="9" type="primary">glnE</name>
    <name evidence="9" type="ORF">LzC2_38130</name>
</gene>
<feature type="region of interest" description="Disordered" evidence="7">
    <location>
        <begin position="1"/>
        <end position="57"/>
    </location>
</feature>
<dbReference type="InterPro" id="IPR013546">
    <property type="entry name" value="PII_UdlTrfase/GS_AdlTrfase"/>
</dbReference>
<dbReference type="CDD" id="cd05401">
    <property type="entry name" value="NT_GlnE_GlnD_like"/>
    <property type="match status" value="2"/>
</dbReference>
<keyword evidence="3" id="KW-0547">Nucleotide-binding</keyword>
<evidence type="ECO:0000256" key="3">
    <source>
        <dbReference type="ARBA" id="ARBA00022741"/>
    </source>
</evidence>
<dbReference type="InterPro" id="IPR005190">
    <property type="entry name" value="GlnE_rpt_dom"/>
</dbReference>
<feature type="domain" description="ACT" evidence="8">
    <location>
        <begin position="720"/>
        <end position="802"/>
    </location>
</feature>
<evidence type="ECO:0000256" key="2">
    <source>
        <dbReference type="ARBA" id="ARBA00022695"/>
    </source>
</evidence>
<reference evidence="9 10" key="1">
    <citation type="journal article" date="2020" name="Syst. Appl. Microbiol.">
        <title>Alienimonas chondri sp. nov., a novel planctomycete isolated from the biofilm of the red alga Chondrus crispus.</title>
        <authorList>
            <person name="Vitorino I."/>
            <person name="Albuquerque L."/>
            <person name="Wiegand S."/>
            <person name="Kallscheuer N."/>
            <person name="da Costa M.S."/>
            <person name="Lobo-da-Cunha A."/>
            <person name="Jogler C."/>
            <person name="Lage O.M."/>
        </authorList>
    </citation>
    <scope>NUCLEOTIDE SEQUENCE [LARGE SCALE GENOMIC DNA]</scope>
    <source>
        <strain evidence="9 10">LzC2</strain>
    </source>
</reference>
<keyword evidence="4" id="KW-0067">ATP-binding</keyword>
<dbReference type="GO" id="GO:0008882">
    <property type="term" value="F:[glutamate-ammonia-ligase] adenylyltransferase activity"/>
    <property type="evidence" value="ECO:0007669"/>
    <property type="project" value="UniProtKB-EC"/>
</dbReference>
<sequence length="1267" mass="138041">MPAPDLPADRTVPSDSAAEDSGPSADPAPLTAGMTSPSPELADLGDPLDAVPFDDPPAARRRLDATLAAAGELAPGVTEKVLPPLLAALAKAPAPDASLVNFERFVRAGAAREEKPPHSLFDYLAAHPRAVEILVRLFVGSQYLTDILIRNPDYLRRLTEHRRLPAFKSREDFLTEALSMADGHSTPAGRLDGLRSYQHWELLRIGACDTFGLLDLRSVTAQLSLLADGFTQAGLNLLANELGVDTNRFCVLAFGKLGGEELNYSSDIDLAFLAEGDATVYWTLGQRLIKALSQATGEGFLYRVDMRLRPWGSSGPLVNTPEAHLNYLKKHGRAWERQALVKARPIAGNLRIGHDFLKSAEPLIYGTPAEEVRESVRASKQRIEDGLKKNGRTWGEVKSGAGSIRDIEFTVQCLQLVHGRGEPGVRARGTLNGLARLADYGLLWADEYRRLSAGYHFLRTVEHVLQLRHHRQVHALPEGERELRHLARRLDFPDAASFVAHYEEHCRAVRAVFRKYVIDGAEGGAASPAIPSIAPHADRMPQSYKAAFTSDRIAKHAGLLGGLDKDRPVALLTEPFEGTDERGLDGGVTLTVACFDHRGDFAAVCGLLFARGWDIAAADVYCESALGTEAGRGVIMTLDLYPAQGHREALPSWQAFEKELGELLLASRRGEGRSARADLAALVATAVRPAAAERNAVLDPTPPPPMTLDLDNTVDDSATVLRVRAADQPGLMYGLTNALALFGIDLRRVAVRTQGGEAADVLHLTDRRGQKITDEGRLAELKAATALVGQFTHLLPHSPDPRRALTNFGELLESLFRRDDWVEEVSRLGRSDVLTAVAGILGVSDFLWHDFLRLQHENLFPVVADPGALDRRRSRSELEEELAKELAAPSGDGESDRDAVRRRLNRFKDRAMFRTDMRHILGKTKAGGAAGFSAFAEELTDIAEVTLSAAVRFSLADLVAEYGEPHAEDGATVPVAVCALGKCGGRELGFASDVELLVVYDRGGETTGGSRGQIGVAEFYNKLVKRLKESIEARREGIFELDFRLRPYGRAGSAAVRKDTFADYFGPGGAAWPYERQALVKLRPIAGDEAFGREILALRDDLIYGGPPADRAAVLAMREKQLRQLVTPGTVNAKLSPGALVDVEYLVQILQWEHGGDDAELRTPGTLAALTALHVGGHLTTADHDVLREAYGFLRSLINALRVVRGNAKDLTVPPAGTEEFAFLARRLGYTRGPDGRPARERLATEMDHHLDRVRDVVQRHFPPPGA</sequence>
<evidence type="ECO:0000256" key="1">
    <source>
        <dbReference type="ARBA" id="ARBA00022679"/>
    </source>
</evidence>
<evidence type="ECO:0000313" key="10">
    <source>
        <dbReference type="Proteomes" id="UP000609651"/>
    </source>
</evidence>
<keyword evidence="2 9" id="KW-0548">Nucleotidyltransferase</keyword>
<dbReference type="InterPro" id="IPR043519">
    <property type="entry name" value="NT_sf"/>
</dbReference>
<evidence type="ECO:0000256" key="7">
    <source>
        <dbReference type="SAM" id="MobiDB-lite"/>
    </source>
</evidence>
<evidence type="ECO:0000256" key="4">
    <source>
        <dbReference type="ARBA" id="ARBA00022840"/>
    </source>
</evidence>
<dbReference type="EC" id="2.7.7.42" evidence="9"/>
<dbReference type="PANTHER" id="PTHR30621">
    <property type="entry name" value="GLUTAMINE SYNTHETASE ADENYLYLTRANSFERASE"/>
    <property type="match status" value="1"/>
</dbReference>
<dbReference type="InterPro" id="IPR023057">
    <property type="entry name" value="GlnE"/>
</dbReference>
<dbReference type="EMBL" id="WTPX01000187">
    <property type="protein sequence ID" value="NNJ27705.1"/>
    <property type="molecule type" value="Genomic_DNA"/>
</dbReference>
<evidence type="ECO:0000256" key="5">
    <source>
        <dbReference type="ARBA" id="ARBA00022842"/>
    </source>
</evidence>
<dbReference type="PANTHER" id="PTHR30621:SF0">
    <property type="entry name" value="BIFUNCTIONAL GLUTAMINE SYNTHETASE ADENYLYLTRANSFERASE_ADENYLYL-REMOVING ENZYME"/>
    <property type="match status" value="1"/>
</dbReference>
<dbReference type="Gene3D" id="3.30.460.10">
    <property type="entry name" value="Beta Polymerase, domain 2"/>
    <property type="match status" value="2"/>
</dbReference>
<evidence type="ECO:0000256" key="6">
    <source>
        <dbReference type="ARBA" id="ARBA00023268"/>
    </source>
</evidence>
<dbReference type="SUPFAM" id="SSF81301">
    <property type="entry name" value="Nucleotidyltransferase"/>
    <property type="match status" value="2"/>
</dbReference>
<dbReference type="Pfam" id="PF03710">
    <property type="entry name" value="GlnE"/>
    <property type="match status" value="2"/>
</dbReference>
<comment type="caution">
    <text evidence="9">The sequence shown here is derived from an EMBL/GenBank/DDBJ whole genome shotgun (WGS) entry which is preliminary data.</text>
</comment>
<dbReference type="SUPFAM" id="SSF81593">
    <property type="entry name" value="Nucleotidyltransferase substrate binding subunit/domain"/>
    <property type="match status" value="2"/>
</dbReference>
<dbReference type="Gene3D" id="1.20.120.330">
    <property type="entry name" value="Nucleotidyltransferases domain 2"/>
    <property type="match status" value="2"/>
</dbReference>
<keyword evidence="10" id="KW-1185">Reference proteome</keyword>